<dbReference type="EMBL" id="BAABGR010000015">
    <property type="protein sequence ID" value="GAA4516279.1"/>
    <property type="molecule type" value="Genomic_DNA"/>
</dbReference>
<dbReference type="PANTHER" id="PTHR42789:SF1">
    <property type="entry name" value="D-ISOMER SPECIFIC 2-HYDROXYACID DEHYDROGENASE FAMILY PROTEIN (AFU_ORTHOLOGUE AFUA_6G10090)"/>
    <property type="match status" value="1"/>
</dbReference>
<dbReference type="InterPro" id="IPR006140">
    <property type="entry name" value="D-isomer_DH_NAD-bd"/>
</dbReference>
<protein>
    <submittedName>
        <fullName evidence="7">2-hydroxyacid dehydrogenase</fullName>
    </submittedName>
</protein>
<evidence type="ECO:0000256" key="4">
    <source>
        <dbReference type="RuleBase" id="RU003719"/>
    </source>
</evidence>
<dbReference type="Proteomes" id="UP001500394">
    <property type="component" value="Unassembled WGS sequence"/>
</dbReference>
<evidence type="ECO:0000256" key="1">
    <source>
        <dbReference type="ARBA" id="ARBA00005854"/>
    </source>
</evidence>
<reference evidence="8" key="1">
    <citation type="journal article" date="2019" name="Int. J. Syst. Evol. Microbiol.">
        <title>The Global Catalogue of Microorganisms (GCM) 10K type strain sequencing project: providing services to taxonomists for standard genome sequencing and annotation.</title>
        <authorList>
            <consortium name="The Broad Institute Genomics Platform"/>
            <consortium name="The Broad Institute Genome Sequencing Center for Infectious Disease"/>
            <person name="Wu L."/>
            <person name="Ma J."/>
        </authorList>
    </citation>
    <scope>NUCLEOTIDE SEQUENCE [LARGE SCALE GENOMIC DNA]</scope>
    <source>
        <strain evidence="8">JCM 17858</strain>
    </source>
</reference>
<sequence>MNILIVDYVHSILLDKFDQAGIAYSYRPEITRKEAEEIIEDYSGLIIRSKFQVDEAFINRGKTLKLIGRAGAGMDNIDEEYAAAKGIQLFPANEGNCDAVGEHMIGMLLSLMNNLFRSNTEIRQGLWRREENRGYELKGRTVGLIGYGHNGRAMAKKLSGFDVKVLAYDKYKTAFSDAYAQEATMELIASEADIISFHIPLTKETKGMVDDSYLEQFRKPIFFLMGARGPIVDIPSILRALDKGKILGAAFDVLPVEKFPKLAEQEWYQDLISRDNVLLSPHVAGWTFESYFKLSDILADKIIAYLNSQ</sequence>
<organism evidence="7 8">
    <name type="scientific">Sphingobacterium thermophilum</name>
    <dbReference type="NCBI Taxonomy" id="768534"/>
    <lineage>
        <taxon>Bacteria</taxon>
        <taxon>Pseudomonadati</taxon>
        <taxon>Bacteroidota</taxon>
        <taxon>Sphingobacteriia</taxon>
        <taxon>Sphingobacteriales</taxon>
        <taxon>Sphingobacteriaceae</taxon>
        <taxon>Sphingobacterium</taxon>
    </lineage>
</organism>
<gene>
    <name evidence="7" type="ORF">GCM10023173_15330</name>
</gene>
<dbReference type="RefSeq" id="WP_345066981.1">
    <property type="nucleotide sequence ID" value="NZ_BAABGR010000015.1"/>
</dbReference>
<keyword evidence="3" id="KW-0520">NAD</keyword>
<dbReference type="InterPro" id="IPR006139">
    <property type="entry name" value="D-isomer_2_OHA_DH_cat_dom"/>
</dbReference>
<feature type="domain" description="D-isomer specific 2-hydroxyacid dehydrogenase catalytic" evidence="5">
    <location>
        <begin position="3"/>
        <end position="307"/>
    </location>
</feature>
<dbReference type="InterPro" id="IPR050857">
    <property type="entry name" value="D-2-hydroxyacid_DH"/>
</dbReference>
<dbReference type="PANTHER" id="PTHR42789">
    <property type="entry name" value="D-ISOMER SPECIFIC 2-HYDROXYACID DEHYDROGENASE FAMILY PROTEIN (AFU_ORTHOLOGUE AFUA_6G10090)"/>
    <property type="match status" value="1"/>
</dbReference>
<comment type="caution">
    <text evidence="7">The sequence shown here is derived from an EMBL/GenBank/DDBJ whole genome shotgun (WGS) entry which is preliminary data.</text>
</comment>
<name>A0ABP8R290_9SPHI</name>
<dbReference type="SUPFAM" id="SSF52283">
    <property type="entry name" value="Formate/glycerate dehydrogenase catalytic domain-like"/>
    <property type="match status" value="1"/>
</dbReference>
<evidence type="ECO:0000259" key="6">
    <source>
        <dbReference type="Pfam" id="PF02826"/>
    </source>
</evidence>
<evidence type="ECO:0000313" key="8">
    <source>
        <dbReference type="Proteomes" id="UP001500394"/>
    </source>
</evidence>
<dbReference type="InterPro" id="IPR036291">
    <property type="entry name" value="NAD(P)-bd_dom_sf"/>
</dbReference>
<evidence type="ECO:0000259" key="5">
    <source>
        <dbReference type="Pfam" id="PF00389"/>
    </source>
</evidence>
<comment type="similarity">
    <text evidence="1 4">Belongs to the D-isomer specific 2-hydroxyacid dehydrogenase family.</text>
</comment>
<keyword evidence="2 4" id="KW-0560">Oxidoreductase</keyword>
<dbReference type="Pfam" id="PF00389">
    <property type="entry name" value="2-Hacid_dh"/>
    <property type="match status" value="1"/>
</dbReference>
<proteinExistence type="inferred from homology"/>
<keyword evidence="8" id="KW-1185">Reference proteome</keyword>
<feature type="domain" description="D-isomer specific 2-hydroxyacid dehydrogenase NAD-binding" evidence="6">
    <location>
        <begin position="105"/>
        <end position="284"/>
    </location>
</feature>
<evidence type="ECO:0000256" key="2">
    <source>
        <dbReference type="ARBA" id="ARBA00023002"/>
    </source>
</evidence>
<evidence type="ECO:0000256" key="3">
    <source>
        <dbReference type="ARBA" id="ARBA00023027"/>
    </source>
</evidence>
<dbReference type="Gene3D" id="3.40.50.720">
    <property type="entry name" value="NAD(P)-binding Rossmann-like Domain"/>
    <property type="match status" value="2"/>
</dbReference>
<dbReference type="SUPFAM" id="SSF51735">
    <property type="entry name" value="NAD(P)-binding Rossmann-fold domains"/>
    <property type="match status" value="1"/>
</dbReference>
<dbReference type="Pfam" id="PF02826">
    <property type="entry name" value="2-Hacid_dh_C"/>
    <property type="match status" value="1"/>
</dbReference>
<accession>A0ABP8R290</accession>
<evidence type="ECO:0000313" key="7">
    <source>
        <dbReference type="EMBL" id="GAA4516279.1"/>
    </source>
</evidence>